<organism evidence="1 2">
    <name type="scientific">Trifolium medium</name>
    <dbReference type="NCBI Taxonomy" id="97028"/>
    <lineage>
        <taxon>Eukaryota</taxon>
        <taxon>Viridiplantae</taxon>
        <taxon>Streptophyta</taxon>
        <taxon>Embryophyta</taxon>
        <taxon>Tracheophyta</taxon>
        <taxon>Spermatophyta</taxon>
        <taxon>Magnoliopsida</taxon>
        <taxon>eudicotyledons</taxon>
        <taxon>Gunneridae</taxon>
        <taxon>Pentapetalae</taxon>
        <taxon>rosids</taxon>
        <taxon>fabids</taxon>
        <taxon>Fabales</taxon>
        <taxon>Fabaceae</taxon>
        <taxon>Papilionoideae</taxon>
        <taxon>50 kb inversion clade</taxon>
        <taxon>NPAAA clade</taxon>
        <taxon>Hologalegina</taxon>
        <taxon>IRL clade</taxon>
        <taxon>Trifolieae</taxon>
        <taxon>Trifolium</taxon>
    </lineage>
</organism>
<reference evidence="1 2" key="1">
    <citation type="journal article" date="2018" name="Front. Plant Sci.">
        <title>Red Clover (Trifolium pratense) and Zigzag Clover (T. medium) - A Picture of Genomic Similarities and Differences.</title>
        <authorList>
            <person name="Dluhosova J."/>
            <person name="Istvanek J."/>
            <person name="Nedelnik J."/>
            <person name="Repkova J."/>
        </authorList>
    </citation>
    <scope>NUCLEOTIDE SEQUENCE [LARGE SCALE GENOMIC DNA]</scope>
    <source>
        <strain evidence="2">cv. 10/8</strain>
        <tissue evidence="1">Leaf</tissue>
    </source>
</reference>
<dbReference type="EMBL" id="LXQA010388207">
    <property type="protein sequence ID" value="MCI48566.1"/>
    <property type="molecule type" value="Genomic_DNA"/>
</dbReference>
<proteinExistence type="predicted"/>
<comment type="caution">
    <text evidence="1">The sequence shown here is derived from an EMBL/GenBank/DDBJ whole genome shotgun (WGS) entry which is preliminary data.</text>
</comment>
<protein>
    <submittedName>
        <fullName evidence="1">Uncharacterized protein</fullName>
    </submittedName>
</protein>
<dbReference type="AlphaFoldDB" id="A0A392SL30"/>
<accession>A0A392SL30</accession>
<sequence length="57" mass="6550">RVTVPYLGDDGEQMYEVRYIDTRKLLLCKSDAAREILLDQMASQGSEILKMLSDQSR</sequence>
<evidence type="ECO:0000313" key="1">
    <source>
        <dbReference type="EMBL" id="MCI48566.1"/>
    </source>
</evidence>
<dbReference type="Proteomes" id="UP000265520">
    <property type="component" value="Unassembled WGS sequence"/>
</dbReference>
<feature type="non-terminal residue" evidence="1">
    <location>
        <position position="57"/>
    </location>
</feature>
<feature type="non-terminal residue" evidence="1">
    <location>
        <position position="1"/>
    </location>
</feature>
<evidence type="ECO:0000313" key="2">
    <source>
        <dbReference type="Proteomes" id="UP000265520"/>
    </source>
</evidence>
<name>A0A392SL30_9FABA</name>
<keyword evidence="2" id="KW-1185">Reference proteome</keyword>